<reference evidence="2" key="1">
    <citation type="submission" date="2020-07" db="EMBL/GenBank/DDBJ databases">
        <title>Draft Genome Sequence of a Deep-Sea Yeast, Naganishia (Cryptococcus) liquefaciens strain N6.</title>
        <authorList>
            <person name="Han Y.W."/>
            <person name="Kajitani R."/>
            <person name="Morimoto H."/>
            <person name="Parhat M."/>
            <person name="Tsubouchi H."/>
            <person name="Bakenova O."/>
            <person name="Ogata M."/>
            <person name="Argunhan B."/>
            <person name="Aoki R."/>
            <person name="Kajiwara S."/>
            <person name="Itoh T."/>
            <person name="Iwasaki H."/>
        </authorList>
    </citation>
    <scope>NUCLEOTIDE SEQUENCE</scope>
    <source>
        <strain evidence="2">N6</strain>
    </source>
</reference>
<keyword evidence="3" id="KW-1185">Reference proteome</keyword>
<dbReference type="AlphaFoldDB" id="A0A8H3YF58"/>
<proteinExistence type="predicted"/>
<dbReference type="EMBL" id="BLZA01000021">
    <property type="protein sequence ID" value="GHJ87249.1"/>
    <property type="molecule type" value="Genomic_DNA"/>
</dbReference>
<organism evidence="2 3">
    <name type="scientific">Naganishia liquefaciens</name>
    <dbReference type="NCBI Taxonomy" id="104408"/>
    <lineage>
        <taxon>Eukaryota</taxon>
        <taxon>Fungi</taxon>
        <taxon>Dikarya</taxon>
        <taxon>Basidiomycota</taxon>
        <taxon>Agaricomycotina</taxon>
        <taxon>Tremellomycetes</taxon>
        <taxon>Filobasidiales</taxon>
        <taxon>Filobasidiaceae</taxon>
        <taxon>Naganishia</taxon>
    </lineage>
</organism>
<feature type="region of interest" description="Disordered" evidence="1">
    <location>
        <begin position="608"/>
        <end position="675"/>
    </location>
</feature>
<dbReference type="Proteomes" id="UP000620104">
    <property type="component" value="Unassembled WGS sequence"/>
</dbReference>
<feature type="region of interest" description="Disordered" evidence="1">
    <location>
        <begin position="386"/>
        <end position="461"/>
    </location>
</feature>
<dbReference type="OrthoDB" id="2593152at2759"/>
<sequence>MSDDTSDTSDRVDKILVTKNIPDKDGSRTETTRKGSKDDGRQAPGRRTPRKDPETPKRSRRENGFGDLTLDQCPSLLLSLRTTPTDRLRVLRFIEREFAQACHDIDPLGSSIPRFLSRQLHVPLLATFRVEAQNLLRMPEGEGLSASSTRDSLRGFDVLLNVLQGIILVGLRDSSERVGDDSQGQVSAALQENWVVEALIDVLARTQTSPLERLPSNQILNTLFALLVKLPSTLAMFSAAGGYEAVAGLLKMADKEVRVKAVEFLVYLGTLSANNATERLPKDERSDRQADDVFTEAVPSKPLPSTPKRKTPSLQTGPTRTSISGRTSSGISTASVETNSVDIDLLRTPKASEIDSDVEVWFQHRERVSGLNQVKDDDAFEGKGEAFRFPKSKSSSALTSHGFYTPQQRSEKHHTSRISTSGSSQGSQEDSATLRPIGSQSTMRRSSLSVRSSAKQQRIPSLRSLARVEEELALTPKRLVDMSPARLKADFQESEVRQDMCSTTKLPSSSRLSSGLRSAKRPNAKRDLVGGSESVTSAATSPSRGLVRDSSRTSLHAGISSKSTDPKLLIPSGKANIGLGLPGSHLGKMRPSHFIKERTSSDEYPLELAKDPRTRVLMSARDARTEQRKTSDESSTSHNSETPRGMRKSQTLASLPGMIENEGEGITGTMRRGIS</sequence>
<feature type="compositionally biased region" description="Polar residues" evidence="1">
    <location>
        <begin position="438"/>
        <end position="459"/>
    </location>
</feature>
<gene>
    <name evidence="2" type="ORF">NliqN6_3651</name>
</gene>
<feature type="region of interest" description="Disordered" evidence="1">
    <location>
        <begin position="491"/>
        <end position="567"/>
    </location>
</feature>
<feature type="compositionally biased region" description="Basic and acidic residues" evidence="1">
    <location>
        <begin position="621"/>
        <end position="632"/>
    </location>
</feature>
<evidence type="ECO:0000256" key="1">
    <source>
        <dbReference type="SAM" id="MobiDB-lite"/>
    </source>
</evidence>
<accession>A0A8H3YF58</accession>
<feature type="compositionally biased region" description="Basic and acidic residues" evidence="1">
    <location>
        <begin position="279"/>
        <end position="291"/>
    </location>
</feature>
<feature type="compositionally biased region" description="Polar residues" evidence="1">
    <location>
        <begin position="633"/>
        <end position="653"/>
    </location>
</feature>
<protein>
    <submittedName>
        <fullName evidence="2">Uncharacterized protein</fullName>
    </submittedName>
</protein>
<dbReference type="PANTHER" id="PTHR34065">
    <property type="entry name" value="CELL DIVISION CONTROL PROTEIN 14"/>
    <property type="match status" value="1"/>
</dbReference>
<comment type="caution">
    <text evidence="2">The sequence shown here is derived from an EMBL/GenBank/DDBJ whole genome shotgun (WGS) entry which is preliminary data.</text>
</comment>
<feature type="region of interest" description="Disordered" evidence="1">
    <location>
        <begin position="278"/>
        <end position="335"/>
    </location>
</feature>
<dbReference type="PANTHER" id="PTHR34065:SF1">
    <property type="entry name" value="CELL DIVISION CONTROL PROTEIN 14"/>
    <property type="match status" value="1"/>
</dbReference>
<feature type="compositionally biased region" description="Low complexity" evidence="1">
    <location>
        <begin position="508"/>
        <end position="517"/>
    </location>
</feature>
<evidence type="ECO:0000313" key="2">
    <source>
        <dbReference type="EMBL" id="GHJ87249.1"/>
    </source>
</evidence>
<evidence type="ECO:0000313" key="3">
    <source>
        <dbReference type="Proteomes" id="UP000620104"/>
    </source>
</evidence>
<feature type="compositionally biased region" description="Basic and acidic residues" evidence="1">
    <location>
        <begin position="8"/>
        <end position="41"/>
    </location>
</feature>
<feature type="compositionally biased region" description="Polar residues" evidence="1">
    <location>
        <begin position="533"/>
        <end position="543"/>
    </location>
</feature>
<feature type="compositionally biased region" description="Low complexity" evidence="1">
    <location>
        <begin position="316"/>
        <end position="333"/>
    </location>
</feature>
<feature type="compositionally biased region" description="Low complexity" evidence="1">
    <location>
        <begin position="417"/>
        <end position="428"/>
    </location>
</feature>
<feature type="region of interest" description="Disordered" evidence="1">
    <location>
        <begin position="1"/>
        <end position="67"/>
    </location>
</feature>
<dbReference type="InterPro" id="IPR012535">
    <property type="entry name" value="Cell_div_Cdc14"/>
</dbReference>
<feature type="compositionally biased region" description="Basic and acidic residues" evidence="1">
    <location>
        <begin position="50"/>
        <end position="64"/>
    </location>
</feature>
<name>A0A8H3YF58_9TREE</name>